<evidence type="ECO:0000313" key="2">
    <source>
        <dbReference type="EMBL" id="MBE4909032.1"/>
    </source>
</evidence>
<reference evidence="2 3" key="1">
    <citation type="submission" date="2020-10" db="EMBL/GenBank/DDBJ databases">
        <title>Bacillus sp. HD4P25, an endophyte from a halophyte.</title>
        <authorList>
            <person name="Sun J.-Q."/>
        </authorList>
    </citation>
    <scope>NUCLEOTIDE SEQUENCE [LARGE SCALE GENOMIC DNA]</scope>
    <source>
        <strain evidence="2 3">YIM 93174</strain>
    </source>
</reference>
<name>A0ABR9QKM6_9BACI</name>
<sequence>MGRTKRGNANAQRNNNAKKGNRISSEMVEFAAYTDVKAEKQNVLDEKK</sequence>
<dbReference type="Proteomes" id="UP001516662">
    <property type="component" value="Unassembled WGS sequence"/>
</dbReference>
<accession>A0ABR9QKM6</accession>
<keyword evidence="3" id="KW-1185">Reference proteome</keyword>
<evidence type="ECO:0000313" key="3">
    <source>
        <dbReference type="Proteomes" id="UP001516662"/>
    </source>
</evidence>
<gene>
    <name evidence="2" type="ORF">IMZ08_13265</name>
</gene>
<feature type="compositionally biased region" description="Low complexity" evidence="1">
    <location>
        <begin position="7"/>
        <end position="18"/>
    </location>
</feature>
<organism evidence="2 3">
    <name type="scientific">Litchfieldia luteola</name>
    <dbReference type="NCBI Taxonomy" id="682179"/>
    <lineage>
        <taxon>Bacteria</taxon>
        <taxon>Bacillati</taxon>
        <taxon>Bacillota</taxon>
        <taxon>Bacilli</taxon>
        <taxon>Bacillales</taxon>
        <taxon>Bacillaceae</taxon>
        <taxon>Litchfieldia</taxon>
    </lineage>
</organism>
<protein>
    <submittedName>
        <fullName evidence="2">Uncharacterized protein</fullName>
    </submittedName>
</protein>
<dbReference type="RefSeq" id="WP_193472490.1">
    <property type="nucleotide sequence ID" value="NZ_JADCLJ010000020.1"/>
</dbReference>
<evidence type="ECO:0000256" key="1">
    <source>
        <dbReference type="SAM" id="MobiDB-lite"/>
    </source>
</evidence>
<dbReference type="EMBL" id="JADCLJ010000020">
    <property type="protein sequence ID" value="MBE4909032.1"/>
    <property type="molecule type" value="Genomic_DNA"/>
</dbReference>
<proteinExistence type="predicted"/>
<comment type="caution">
    <text evidence="2">The sequence shown here is derived from an EMBL/GenBank/DDBJ whole genome shotgun (WGS) entry which is preliminary data.</text>
</comment>
<feature type="region of interest" description="Disordered" evidence="1">
    <location>
        <begin position="1"/>
        <end position="25"/>
    </location>
</feature>